<dbReference type="InterPro" id="IPR036869">
    <property type="entry name" value="J_dom_sf"/>
</dbReference>
<feature type="domain" description="DUF3444" evidence="2">
    <location>
        <begin position="214"/>
        <end position="351"/>
    </location>
</feature>
<dbReference type="Proteomes" id="UP000607653">
    <property type="component" value="Unassembled WGS sequence"/>
</dbReference>
<dbReference type="Pfam" id="PF11926">
    <property type="entry name" value="DUF3444"/>
    <property type="match status" value="1"/>
</dbReference>
<dbReference type="SUPFAM" id="SSF46565">
    <property type="entry name" value="Chaperone J-domain"/>
    <property type="match status" value="1"/>
</dbReference>
<dbReference type="EMBL" id="DUZY01000003">
    <property type="protein sequence ID" value="DAD30415.1"/>
    <property type="molecule type" value="Genomic_DNA"/>
</dbReference>
<name>A0A822YHG1_NELNU</name>
<organism evidence="3 4">
    <name type="scientific">Nelumbo nucifera</name>
    <name type="common">Sacred lotus</name>
    <dbReference type="NCBI Taxonomy" id="4432"/>
    <lineage>
        <taxon>Eukaryota</taxon>
        <taxon>Viridiplantae</taxon>
        <taxon>Streptophyta</taxon>
        <taxon>Embryophyta</taxon>
        <taxon>Tracheophyta</taxon>
        <taxon>Spermatophyta</taxon>
        <taxon>Magnoliopsida</taxon>
        <taxon>Proteales</taxon>
        <taxon>Nelumbonaceae</taxon>
        <taxon>Nelumbo</taxon>
    </lineage>
</organism>
<dbReference type="AlphaFoldDB" id="A0A822YHG1"/>
<dbReference type="Pfam" id="PF00226">
    <property type="entry name" value="DnaJ"/>
    <property type="match status" value="1"/>
</dbReference>
<keyword evidence="4" id="KW-1185">Reference proteome</keyword>
<evidence type="ECO:0000259" key="1">
    <source>
        <dbReference type="Pfam" id="PF00226"/>
    </source>
</evidence>
<dbReference type="PANTHER" id="PTHR47374:SF10">
    <property type="entry name" value="HEAT SHOCK N-TERMINAL DOMAIN-CONTAINING PROTEIN, PUTATIVE-RELATED"/>
    <property type="match status" value="1"/>
</dbReference>
<sequence>MYYAVQAPRLQGLELTITGFFNSLPPSANDSDVKAQYQKLVTLLQPIKNKFTGTELALGLIKDAFSVLSDQEKRSAFNSKREAIWASLGSSNSDESSNHDIASYETVATAHSPCRYGTSSENSYRSREDGISKEMLLEMTRDLGLTLVDNCNVHDQQERNDLQGGSFSAHINAVRSGGKDRHAKSINFPMVLQSSSSHRHASLLSKALAPEGHNPAFRNSENSRKANSFEVSQILAVHYRANVPYRYAQINLKLEFELIVTWLKPVPVTEDEWRWYEAGLPVACGTFHLDPESSEKQVHEPMLFSHICSWDHGVIEEQFEIYPKGGEVLAVYKNWDLYEWSLNPENFQTCRFKVCWCTRCNPCED</sequence>
<comment type="caution">
    <text evidence="3">The sequence shown here is derived from an EMBL/GenBank/DDBJ whole genome shotgun (WGS) entry which is preliminary data.</text>
</comment>
<evidence type="ECO:0000259" key="2">
    <source>
        <dbReference type="Pfam" id="PF11926"/>
    </source>
</evidence>
<reference evidence="3 4" key="1">
    <citation type="journal article" date="2020" name="Mol. Biol. Evol.">
        <title>Distinct Expression and Methylation Patterns for Genes with Different Fates following a Single Whole-Genome Duplication in Flowering Plants.</title>
        <authorList>
            <person name="Shi T."/>
            <person name="Rahmani R.S."/>
            <person name="Gugger P.F."/>
            <person name="Wang M."/>
            <person name="Li H."/>
            <person name="Zhang Y."/>
            <person name="Li Z."/>
            <person name="Wang Q."/>
            <person name="Van de Peer Y."/>
            <person name="Marchal K."/>
            <person name="Chen J."/>
        </authorList>
    </citation>
    <scope>NUCLEOTIDE SEQUENCE [LARGE SCALE GENOMIC DNA]</scope>
    <source>
        <tissue evidence="3">Leaf</tissue>
    </source>
</reference>
<evidence type="ECO:0000313" key="3">
    <source>
        <dbReference type="EMBL" id="DAD30415.1"/>
    </source>
</evidence>
<proteinExistence type="predicted"/>
<dbReference type="InterPro" id="IPR001623">
    <property type="entry name" value="DnaJ_domain"/>
</dbReference>
<dbReference type="InterPro" id="IPR024593">
    <property type="entry name" value="DUF3444"/>
</dbReference>
<dbReference type="PANTHER" id="PTHR47374">
    <property type="entry name" value="ENDOSOME ANTIGEN-LIKE PROTEIN, PUTATIVE (DUF3444)-RELATED"/>
    <property type="match status" value="1"/>
</dbReference>
<gene>
    <name evidence="3" type="ORF">HUJ06_009266</name>
</gene>
<feature type="domain" description="J" evidence="1">
    <location>
        <begin position="24"/>
        <end position="77"/>
    </location>
</feature>
<accession>A0A822YHG1</accession>
<dbReference type="Gene3D" id="1.10.287.110">
    <property type="entry name" value="DnaJ domain"/>
    <property type="match status" value="1"/>
</dbReference>
<protein>
    <submittedName>
        <fullName evidence="3">Uncharacterized protein</fullName>
    </submittedName>
</protein>
<dbReference type="CDD" id="cd06257">
    <property type="entry name" value="DnaJ"/>
    <property type="match status" value="1"/>
</dbReference>
<evidence type="ECO:0000313" key="4">
    <source>
        <dbReference type="Proteomes" id="UP000607653"/>
    </source>
</evidence>